<keyword evidence="5" id="KW-0472">Membrane</keyword>
<evidence type="ECO:0000313" key="8">
    <source>
        <dbReference type="Proteomes" id="UP001597076"/>
    </source>
</evidence>
<protein>
    <submittedName>
        <fullName evidence="7">Glycosyltransferase</fullName>
        <ecNumber evidence="7">2.4.-.-</ecNumber>
    </submittedName>
</protein>
<keyword evidence="8" id="KW-1185">Reference proteome</keyword>
<keyword evidence="4 7" id="KW-0808">Transferase</keyword>
<dbReference type="AlphaFoldDB" id="A0ABD6BEG3"/>
<dbReference type="RefSeq" id="WP_390285507.1">
    <property type="nucleotide sequence ID" value="NZ_JBHUDI010000004.1"/>
</dbReference>
<gene>
    <name evidence="7" type="ORF">ACFR99_06440</name>
</gene>
<evidence type="ECO:0000256" key="4">
    <source>
        <dbReference type="ARBA" id="ARBA00022679"/>
    </source>
</evidence>
<dbReference type="InterPro" id="IPR001173">
    <property type="entry name" value="Glyco_trans_2-like"/>
</dbReference>
<dbReference type="PANTHER" id="PTHR43646:SF2">
    <property type="entry name" value="GLYCOSYLTRANSFERASE 2-LIKE DOMAIN-CONTAINING PROTEIN"/>
    <property type="match status" value="1"/>
</dbReference>
<dbReference type="Pfam" id="PF00535">
    <property type="entry name" value="Glycos_transf_2"/>
    <property type="match status" value="1"/>
</dbReference>
<dbReference type="GO" id="GO:0016757">
    <property type="term" value="F:glycosyltransferase activity"/>
    <property type="evidence" value="ECO:0007669"/>
    <property type="project" value="UniProtKB-KW"/>
</dbReference>
<accession>A0ABD6BEG3</accession>
<comment type="caution">
    <text evidence="7">The sequence shown here is derived from an EMBL/GenBank/DDBJ whole genome shotgun (WGS) entry which is preliminary data.</text>
</comment>
<dbReference type="PANTHER" id="PTHR43646">
    <property type="entry name" value="GLYCOSYLTRANSFERASE"/>
    <property type="match status" value="1"/>
</dbReference>
<evidence type="ECO:0000256" key="3">
    <source>
        <dbReference type="ARBA" id="ARBA00022676"/>
    </source>
</evidence>
<evidence type="ECO:0000256" key="1">
    <source>
        <dbReference type="ARBA" id="ARBA00004236"/>
    </source>
</evidence>
<reference evidence="7 8" key="1">
    <citation type="journal article" date="2019" name="Int. J. Syst. Evol. Microbiol.">
        <title>The Global Catalogue of Microorganisms (GCM) 10K type strain sequencing project: providing services to taxonomists for standard genome sequencing and annotation.</title>
        <authorList>
            <consortium name="The Broad Institute Genomics Platform"/>
            <consortium name="The Broad Institute Genome Sequencing Center for Infectious Disease"/>
            <person name="Wu L."/>
            <person name="Ma J."/>
        </authorList>
    </citation>
    <scope>NUCLEOTIDE SEQUENCE [LARGE SCALE GENOMIC DNA]</scope>
    <source>
        <strain evidence="7 8">CGMCC 1.12230</strain>
    </source>
</reference>
<sequence>MAGDERDDDAVADISFVVPAQNEADYLPGCLASLTTLETASEYGVFVVDGDSSDDTPAIAREYGARVVHEAGESIAAARNLGAEHASGEWLAFIDADTRVRATYLTELLGFVAANRLAAASSYCRITGPHRAKVMEATINHVFSRLERPILPGFNCFVHRRAFEESGGFPEVPNEDTAFSRRFASRYPTAYCPTILVETSGRRIARSGLTGTLWHYLQLDRERLRTEY</sequence>
<organism evidence="7 8">
    <name type="scientific">Haloarchaeobius amylolyticus</name>
    <dbReference type="NCBI Taxonomy" id="1198296"/>
    <lineage>
        <taxon>Archaea</taxon>
        <taxon>Methanobacteriati</taxon>
        <taxon>Methanobacteriota</taxon>
        <taxon>Stenosarchaea group</taxon>
        <taxon>Halobacteria</taxon>
        <taxon>Halobacteriales</taxon>
        <taxon>Halorubellaceae</taxon>
        <taxon>Haloarchaeobius</taxon>
    </lineage>
</organism>
<evidence type="ECO:0000313" key="7">
    <source>
        <dbReference type="EMBL" id="MFD1563180.1"/>
    </source>
</evidence>
<evidence type="ECO:0000256" key="5">
    <source>
        <dbReference type="ARBA" id="ARBA00023136"/>
    </source>
</evidence>
<evidence type="ECO:0000259" key="6">
    <source>
        <dbReference type="Pfam" id="PF00535"/>
    </source>
</evidence>
<dbReference type="Gene3D" id="3.90.550.10">
    <property type="entry name" value="Spore Coat Polysaccharide Biosynthesis Protein SpsA, Chain A"/>
    <property type="match status" value="1"/>
</dbReference>
<proteinExistence type="predicted"/>
<dbReference type="Proteomes" id="UP001597076">
    <property type="component" value="Unassembled WGS sequence"/>
</dbReference>
<dbReference type="GO" id="GO:0005886">
    <property type="term" value="C:plasma membrane"/>
    <property type="evidence" value="ECO:0007669"/>
    <property type="project" value="UniProtKB-SubCell"/>
</dbReference>
<name>A0ABD6BEG3_9EURY</name>
<keyword evidence="3 7" id="KW-0328">Glycosyltransferase</keyword>
<dbReference type="InterPro" id="IPR029044">
    <property type="entry name" value="Nucleotide-diphossugar_trans"/>
</dbReference>
<evidence type="ECO:0000256" key="2">
    <source>
        <dbReference type="ARBA" id="ARBA00022475"/>
    </source>
</evidence>
<comment type="subcellular location">
    <subcellularLocation>
        <location evidence="1">Cell membrane</location>
    </subcellularLocation>
</comment>
<feature type="domain" description="Glycosyltransferase 2-like" evidence="6">
    <location>
        <begin position="15"/>
        <end position="137"/>
    </location>
</feature>
<keyword evidence="2" id="KW-1003">Cell membrane</keyword>
<dbReference type="SUPFAM" id="SSF53448">
    <property type="entry name" value="Nucleotide-diphospho-sugar transferases"/>
    <property type="match status" value="1"/>
</dbReference>
<dbReference type="EC" id="2.4.-.-" evidence="7"/>
<dbReference type="EMBL" id="JBHUDI010000004">
    <property type="protein sequence ID" value="MFD1563180.1"/>
    <property type="molecule type" value="Genomic_DNA"/>
</dbReference>